<dbReference type="Pfam" id="PF00646">
    <property type="entry name" value="F-box"/>
    <property type="match status" value="1"/>
</dbReference>
<evidence type="ECO:0000256" key="1">
    <source>
        <dbReference type="SAM" id="MobiDB-lite"/>
    </source>
</evidence>
<feature type="compositionally biased region" description="Acidic residues" evidence="1">
    <location>
        <begin position="33"/>
        <end position="42"/>
    </location>
</feature>
<comment type="caution">
    <text evidence="3">The sequence shown here is derived from an EMBL/GenBank/DDBJ whole genome shotgun (WGS) entry which is preliminary data.</text>
</comment>
<evidence type="ECO:0000313" key="4">
    <source>
        <dbReference type="Proteomes" id="UP000053558"/>
    </source>
</evidence>
<evidence type="ECO:0000259" key="2">
    <source>
        <dbReference type="Pfam" id="PF00646"/>
    </source>
</evidence>
<dbReference type="RefSeq" id="XP_007770739.1">
    <property type="nucleotide sequence ID" value="XM_007772549.1"/>
</dbReference>
<dbReference type="OrthoDB" id="3055280at2759"/>
<sequence length="381" mass="42063">MGKVTVFCIISGCTPESADNLSAYTEYYADSYEYEQDEDEEADKLNRDEVDDSRGKLGPLTLQAIRELAEEEEDINDVTAIGDFVKAPQQDPGGGIPKAEALEIPDSAITVLRHCKAGGDWEFGSVDGLGNSSYLVSFGVLIMVQDFALPILHLATRGRVTPQRLWRLAMHQGHSDLSGGGSSGLDDVDYGEINDEREQFPLPIPNMKCREVKELEKFGDVQKIKDGIAQRGGYWMWMRADRFPLGNIGEGSIPSFASPNVPPTSANASAVEKLPLELLHMIVLLGPLTSLLSLASTSRSMRSILFGSEDNCNTLAIAWITHNAPWFVPPTSDMESQDEMHKIQHAWTYLQRCCTSPSMRNRARIWKVAERIEDVAVQSGV</sequence>
<dbReference type="KEGG" id="cput:CONPUDRAFT_155687"/>
<dbReference type="AlphaFoldDB" id="A0A5M3MIG6"/>
<dbReference type="GeneID" id="19203492"/>
<reference evidence="4" key="1">
    <citation type="journal article" date="2012" name="Science">
        <title>The Paleozoic origin of enzymatic lignin decomposition reconstructed from 31 fungal genomes.</title>
        <authorList>
            <person name="Floudas D."/>
            <person name="Binder M."/>
            <person name="Riley R."/>
            <person name="Barry K."/>
            <person name="Blanchette R.A."/>
            <person name="Henrissat B."/>
            <person name="Martinez A.T."/>
            <person name="Otillar R."/>
            <person name="Spatafora J.W."/>
            <person name="Yadav J.S."/>
            <person name="Aerts A."/>
            <person name="Benoit I."/>
            <person name="Boyd A."/>
            <person name="Carlson A."/>
            <person name="Copeland A."/>
            <person name="Coutinho P.M."/>
            <person name="de Vries R.P."/>
            <person name="Ferreira P."/>
            <person name="Findley K."/>
            <person name="Foster B."/>
            <person name="Gaskell J."/>
            <person name="Glotzer D."/>
            <person name="Gorecki P."/>
            <person name="Heitman J."/>
            <person name="Hesse C."/>
            <person name="Hori C."/>
            <person name="Igarashi K."/>
            <person name="Jurgens J.A."/>
            <person name="Kallen N."/>
            <person name="Kersten P."/>
            <person name="Kohler A."/>
            <person name="Kuees U."/>
            <person name="Kumar T.K.A."/>
            <person name="Kuo A."/>
            <person name="LaButti K."/>
            <person name="Larrondo L.F."/>
            <person name="Lindquist E."/>
            <person name="Ling A."/>
            <person name="Lombard V."/>
            <person name="Lucas S."/>
            <person name="Lundell T."/>
            <person name="Martin R."/>
            <person name="McLaughlin D.J."/>
            <person name="Morgenstern I."/>
            <person name="Morin E."/>
            <person name="Murat C."/>
            <person name="Nagy L.G."/>
            <person name="Nolan M."/>
            <person name="Ohm R.A."/>
            <person name="Patyshakuliyeva A."/>
            <person name="Rokas A."/>
            <person name="Ruiz-Duenas F.J."/>
            <person name="Sabat G."/>
            <person name="Salamov A."/>
            <person name="Samejima M."/>
            <person name="Schmutz J."/>
            <person name="Slot J.C."/>
            <person name="St John F."/>
            <person name="Stenlid J."/>
            <person name="Sun H."/>
            <person name="Sun S."/>
            <person name="Syed K."/>
            <person name="Tsang A."/>
            <person name="Wiebenga A."/>
            <person name="Young D."/>
            <person name="Pisabarro A."/>
            <person name="Eastwood D.C."/>
            <person name="Martin F."/>
            <person name="Cullen D."/>
            <person name="Grigoriev I.V."/>
            <person name="Hibbett D.S."/>
        </authorList>
    </citation>
    <scope>NUCLEOTIDE SEQUENCE [LARGE SCALE GENOMIC DNA]</scope>
    <source>
        <strain evidence="4">RWD-64-598 SS2</strain>
    </source>
</reference>
<proteinExistence type="predicted"/>
<feature type="region of interest" description="Disordered" evidence="1">
    <location>
        <begin position="33"/>
        <end position="52"/>
    </location>
</feature>
<feature type="compositionally biased region" description="Basic and acidic residues" evidence="1">
    <location>
        <begin position="43"/>
        <end position="52"/>
    </location>
</feature>
<feature type="domain" description="F-box" evidence="2">
    <location>
        <begin position="273"/>
        <end position="305"/>
    </location>
</feature>
<name>A0A5M3MIG6_CONPW</name>
<dbReference type="InterPro" id="IPR001810">
    <property type="entry name" value="F-box_dom"/>
</dbReference>
<keyword evidence="4" id="KW-1185">Reference proteome</keyword>
<protein>
    <recommendedName>
        <fullName evidence="2">F-box domain-containing protein</fullName>
    </recommendedName>
</protein>
<gene>
    <name evidence="3" type="ORF">CONPUDRAFT_155687</name>
</gene>
<dbReference type="EMBL" id="JH711581">
    <property type="protein sequence ID" value="EIW79002.1"/>
    <property type="molecule type" value="Genomic_DNA"/>
</dbReference>
<accession>A0A5M3MIG6</accession>
<dbReference type="Proteomes" id="UP000053558">
    <property type="component" value="Unassembled WGS sequence"/>
</dbReference>
<organism evidence="3 4">
    <name type="scientific">Coniophora puteana (strain RWD-64-598)</name>
    <name type="common">Brown rot fungus</name>
    <dbReference type="NCBI Taxonomy" id="741705"/>
    <lineage>
        <taxon>Eukaryota</taxon>
        <taxon>Fungi</taxon>
        <taxon>Dikarya</taxon>
        <taxon>Basidiomycota</taxon>
        <taxon>Agaricomycotina</taxon>
        <taxon>Agaricomycetes</taxon>
        <taxon>Agaricomycetidae</taxon>
        <taxon>Boletales</taxon>
        <taxon>Coniophorineae</taxon>
        <taxon>Coniophoraceae</taxon>
        <taxon>Coniophora</taxon>
    </lineage>
</organism>
<evidence type="ECO:0000313" key="3">
    <source>
        <dbReference type="EMBL" id="EIW79002.1"/>
    </source>
</evidence>